<organism evidence="2 3">
    <name type="scientific">Rangifer tarandus platyrhynchus</name>
    <name type="common">Svalbard reindeer</name>
    <dbReference type="NCBI Taxonomy" id="3082113"/>
    <lineage>
        <taxon>Eukaryota</taxon>
        <taxon>Metazoa</taxon>
        <taxon>Chordata</taxon>
        <taxon>Craniata</taxon>
        <taxon>Vertebrata</taxon>
        <taxon>Euteleostomi</taxon>
        <taxon>Mammalia</taxon>
        <taxon>Eutheria</taxon>
        <taxon>Laurasiatheria</taxon>
        <taxon>Artiodactyla</taxon>
        <taxon>Ruminantia</taxon>
        <taxon>Pecora</taxon>
        <taxon>Cervidae</taxon>
        <taxon>Odocoileinae</taxon>
        <taxon>Rangifer</taxon>
    </lineage>
</organism>
<evidence type="ECO:0000256" key="1">
    <source>
        <dbReference type="SAM" id="Phobius"/>
    </source>
</evidence>
<protein>
    <submittedName>
        <fullName evidence="2">Uncharacterized protein</fullName>
    </submittedName>
</protein>
<feature type="transmembrane region" description="Helical" evidence="1">
    <location>
        <begin position="110"/>
        <end position="131"/>
    </location>
</feature>
<dbReference type="Proteomes" id="UP001176941">
    <property type="component" value="Chromosome 20"/>
</dbReference>
<gene>
    <name evidence="2" type="ORF">MRATA1EN1_LOCUS10294</name>
</gene>
<keyword evidence="1" id="KW-0472">Membrane</keyword>
<keyword evidence="3" id="KW-1185">Reference proteome</keyword>
<reference evidence="2" key="1">
    <citation type="submission" date="2023-04" db="EMBL/GenBank/DDBJ databases">
        <authorList>
            <consortium name="ELIXIR-Norway"/>
        </authorList>
    </citation>
    <scope>NUCLEOTIDE SEQUENCE [LARGE SCALE GENOMIC DNA]</scope>
</reference>
<sequence>MAAVCHISIKYSPLPVAGPDLISSVPHPALCPGRLSDVICYGLNACGHPPPPIHMLKPESPVCWYLEVGPWEVLEELCYKWEALINRIGALIREVRGMSVSANFFFPLQFLNFFILYFWLDWVFVLAVQFLSSWR</sequence>
<accession>A0ABN8YID9</accession>
<dbReference type="EMBL" id="OX459956">
    <property type="protein sequence ID" value="CAI9161332.1"/>
    <property type="molecule type" value="Genomic_DNA"/>
</dbReference>
<name>A0ABN8YID9_RANTA</name>
<keyword evidence="1" id="KW-1133">Transmembrane helix</keyword>
<evidence type="ECO:0000313" key="2">
    <source>
        <dbReference type="EMBL" id="CAI9161332.1"/>
    </source>
</evidence>
<evidence type="ECO:0000313" key="3">
    <source>
        <dbReference type="Proteomes" id="UP001176941"/>
    </source>
</evidence>
<proteinExistence type="predicted"/>
<keyword evidence="1" id="KW-0812">Transmembrane</keyword>